<accession>A0A7C4BDC5</accession>
<comment type="caution">
    <text evidence="3">The sequence shown here is derived from an EMBL/GenBank/DDBJ whole genome shotgun (WGS) entry which is preliminary data.</text>
</comment>
<evidence type="ECO:0000259" key="2">
    <source>
        <dbReference type="Pfam" id="PF01402"/>
    </source>
</evidence>
<protein>
    <submittedName>
        <fullName evidence="3">Ribbon-helix-helix protein, CopG family</fullName>
    </submittedName>
</protein>
<dbReference type="AlphaFoldDB" id="A0A7C4BDC5"/>
<sequence length="232" mass="27433">MKIITIKIDEKLYEELMAKAKEEGLLSVPEYIKVLLMRELGKTKHVEPEAKAGVSVDKLIQLLERRLLDKVNPFTSKVDELARKYGELVEKIEAVEEKLKELEEKMSVQQIRKPERVSQGEKQERRKSAIEILHEQKVIFERDIASRIRDRESFFSKLQREGAKIIEARDERIVVEQAFWNEFAKKVSDLSSQNEDEVRKVLDDIEFRLFKKLKESALLIYNNFTKRWQLVM</sequence>
<dbReference type="EMBL" id="DTFF01000064">
    <property type="protein sequence ID" value="HGI88255.1"/>
    <property type="molecule type" value="Genomic_DNA"/>
</dbReference>
<feature type="coiled-coil region" evidence="1">
    <location>
        <begin position="78"/>
        <end position="112"/>
    </location>
</feature>
<reference evidence="3" key="1">
    <citation type="journal article" date="2020" name="mSystems">
        <title>Genome- and Community-Level Interaction Insights into Carbon Utilization and Element Cycling Functions of Hydrothermarchaeota in Hydrothermal Sediment.</title>
        <authorList>
            <person name="Zhou Z."/>
            <person name="Liu Y."/>
            <person name="Xu W."/>
            <person name="Pan J."/>
            <person name="Luo Z.H."/>
            <person name="Li M."/>
        </authorList>
    </citation>
    <scope>NUCLEOTIDE SEQUENCE [LARGE SCALE GENOMIC DNA]</scope>
    <source>
        <strain evidence="3">SpSt-732</strain>
    </source>
</reference>
<proteinExistence type="predicted"/>
<dbReference type="Pfam" id="PF01402">
    <property type="entry name" value="RHH_1"/>
    <property type="match status" value="1"/>
</dbReference>
<gene>
    <name evidence="3" type="ORF">ENV14_07725</name>
</gene>
<dbReference type="InterPro" id="IPR002145">
    <property type="entry name" value="CopG"/>
</dbReference>
<feature type="domain" description="Ribbon-helix-helix protein CopG" evidence="2">
    <location>
        <begin position="2"/>
        <end position="42"/>
    </location>
</feature>
<evidence type="ECO:0000313" key="3">
    <source>
        <dbReference type="EMBL" id="HGI88255.1"/>
    </source>
</evidence>
<dbReference type="GO" id="GO:0006355">
    <property type="term" value="P:regulation of DNA-templated transcription"/>
    <property type="evidence" value="ECO:0007669"/>
    <property type="project" value="InterPro"/>
</dbReference>
<keyword evidence="1" id="KW-0175">Coiled coil</keyword>
<name>A0A7C4BDC5_9CREN</name>
<evidence type="ECO:0000256" key="1">
    <source>
        <dbReference type="SAM" id="Coils"/>
    </source>
</evidence>
<organism evidence="3">
    <name type="scientific">Ignisphaera aggregans</name>
    <dbReference type="NCBI Taxonomy" id="334771"/>
    <lineage>
        <taxon>Archaea</taxon>
        <taxon>Thermoproteota</taxon>
        <taxon>Thermoprotei</taxon>
        <taxon>Desulfurococcales</taxon>
        <taxon>Desulfurococcaceae</taxon>
        <taxon>Ignisphaera</taxon>
    </lineage>
</organism>